<keyword evidence="1" id="KW-1133">Transmembrane helix</keyword>
<dbReference type="SUPFAM" id="SSF55961">
    <property type="entry name" value="Bet v1-like"/>
    <property type="match status" value="1"/>
</dbReference>
<dbReference type="OrthoDB" id="118637at2"/>
<keyword evidence="1" id="KW-0812">Transmembrane</keyword>
<proteinExistence type="predicted"/>
<dbReference type="CDD" id="cd07812">
    <property type="entry name" value="SRPBCC"/>
    <property type="match status" value="1"/>
</dbReference>
<feature type="transmembrane region" description="Helical" evidence="1">
    <location>
        <begin position="70"/>
        <end position="89"/>
    </location>
</feature>
<dbReference type="KEGG" id="cbae:COR50_12560"/>
<evidence type="ECO:0000313" key="2">
    <source>
        <dbReference type="EMBL" id="ATL47932.1"/>
    </source>
</evidence>
<evidence type="ECO:0000313" key="3">
    <source>
        <dbReference type="Proteomes" id="UP000220133"/>
    </source>
</evidence>
<keyword evidence="1" id="KW-0472">Membrane</keyword>
<dbReference type="RefSeq" id="WP_098194309.1">
    <property type="nucleotide sequence ID" value="NZ_CP023777.1"/>
</dbReference>
<protein>
    <recommendedName>
        <fullName evidence="4">Polyketide cyclase</fullName>
    </recommendedName>
</protein>
<dbReference type="AlphaFoldDB" id="A0A291QVL7"/>
<feature type="transmembrane region" description="Helical" evidence="1">
    <location>
        <begin position="95"/>
        <end position="116"/>
    </location>
</feature>
<dbReference type="EMBL" id="CP023777">
    <property type="protein sequence ID" value="ATL47932.1"/>
    <property type="molecule type" value="Genomic_DNA"/>
</dbReference>
<accession>A0A291QVL7</accession>
<sequence>MNNKLRRALLIVFIPVLYALILRLLFGIDSWDKVFYVMTISFLFCLPLIVGMLTIALSPMESVKKFIYRFFAPWAPIFIFAIITLLFNIEGWACWIMILPIFLIIASIGGLIAGYYKLKEKKHQKTYISLLCFLPLVAGPIERSIGAIPGVYKAYTYIDIHAPAAVIWEEITRVEEIPGAEDKGWLTRSLGFPRPVKAELNYLGVGASREAIFTNGLVFHETVTEYEALKKMSFNIKAKPHEIPSTTLDEHVVIGGQFFDVLNGTYELEQLNDSTIRLHLYSHFELKTTFNFYASLWAKWIMKDIQNNILQIEKKRAESSKPKTNM</sequence>
<gene>
    <name evidence="2" type="ORF">COR50_12560</name>
</gene>
<organism evidence="2 3">
    <name type="scientific">Chitinophaga caeni</name>
    <dbReference type="NCBI Taxonomy" id="2029983"/>
    <lineage>
        <taxon>Bacteria</taxon>
        <taxon>Pseudomonadati</taxon>
        <taxon>Bacteroidota</taxon>
        <taxon>Chitinophagia</taxon>
        <taxon>Chitinophagales</taxon>
        <taxon>Chitinophagaceae</taxon>
        <taxon>Chitinophaga</taxon>
    </lineage>
</organism>
<name>A0A291QVL7_9BACT</name>
<feature type="transmembrane region" description="Helical" evidence="1">
    <location>
        <begin position="7"/>
        <end position="28"/>
    </location>
</feature>
<evidence type="ECO:0008006" key="4">
    <source>
        <dbReference type="Google" id="ProtNLM"/>
    </source>
</evidence>
<dbReference type="Proteomes" id="UP000220133">
    <property type="component" value="Chromosome"/>
</dbReference>
<reference evidence="2 3" key="1">
    <citation type="submission" date="2017-10" db="EMBL/GenBank/DDBJ databases">
        <title>Paenichitinophaga pekingensis gen. nov., sp. nov., isolated from activated sludge.</title>
        <authorList>
            <person name="Jin D."/>
            <person name="Kong X."/>
            <person name="Deng Y."/>
            <person name="Bai Z."/>
        </authorList>
    </citation>
    <scope>NUCLEOTIDE SEQUENCE [LARGE SCALE GENOMIC DNA]</scope>
    <source>
        <strain evidence="2 3">13</strain>
    </source>
</reference>
<evidence type="ECO:0000256" key="1">
    <source>
        <dbReference type="SAM" id="Phobius"/>
    </source>
</evidence>
<feature type="transmembrane region" description="Helical" evidence="1">
    <location>
        <begin position="34"/>
        <end position="58"/>
    </location>
</feature>
<keyword evidence="3" id="KW-1185">Reference proteome</keyword>